<accession>A0A382P298</accession>
<proteinExistence type="predicted"/>
<dbReference type="AlphaFoldDB" id="A0A382P298"/>
<feature type="non-terminal residue" evidence="1">
    <location>
        <position position="29"/>
    </location>
</feature>
<sequence length="29" mass="3228">MLEQLLPFLPQHPLLNSLSILGILTILSL</sequence>
<gene>
    <name evidence="1" type="ORF">METZ01_LOCUS320337</name>
</gene>
<evidence type="ECO:0000313" key="1">
    <source>
        <dbReference type="EMBL" id="SVC67483.1"/>
    </source>
</evidence>
<protein>
    <submittedName>
        <fullName evidence="1">Uncharacterized protein</fullName>
    </submittedName>
</protein>
<name>A0A382P298_9ZZZZ</name>
<dbReference type="EMBL" id="UINC01104380">
    <property type="protein sequence ID" value="SVC67483.1"/>
    <property type="molecule type" value="Genomic_DNA"/>
</dbReference>
<reference evidence="1" key="1">
    <citation type="submission" date="2018-05" db="EMBL/GenBank/DDBJ databases">
        <authorList>
            <person name="Lanie J.A."/>
            <person name="Ng W.-L."/>
            <person name="Kazmierczak K.M."/>
            <person name="Andrzejewski T.M."/>
            <person name="Davidsen T.M."/>
            <person name="Wayne K.J."/>
            <person name="Tettelin H."/>
            <person name="Glass J.I."/>
            <person name="Rusch D."/>
            <person name="Podicherti R."/>
            <person name="Tsui H.-C.T."/>
            <person name="Winkler M.E."/>
        </authorList>
    </citation>
    <scope>NUCLEOTIDE SEQUENCE</scope>
</reference>
<organism evidence="1">
    <name type="scientific">marine metagenome</name>
    <dbReference type="NCBI Taxonomy" id="408172"/>
    <lineage>
        <taxon>unclassified sequences</taxon>
        <taxon>metagenomes</taxon>
        <taxon>ecological metagenomes</taxon>
    </lineage>
</organism>